<name>A0AAE2S9N1_9BACT</name>
<dbReference type="Pfam" id="PF04784">
    <property type="entry name" value="DUF547"/>
    <property type="match status" value="1"/>
</dbReference>
<feature type="signal peptide" evidence="1">
    <location>
        <begin position="1"/>
        <end position="22"/>
    </location>
</feature>
<keyword evidence="1" id="KW-0732">Signal</keyword>
<dbReference type="EMBL" id="JAENIG010000001">
    <property type="protein sequence ID" value="MBK1853688.1"/>
    <property type="molecule type" value="Genomic_DNA"/>
</dbReference>
<dbReference type="PANTHER" id="PTHR46361:SF3">
    <property type="entry name" value="ELECTRON CARRIER_ PROTEIN DISULFIDE OXIDOREDUCTASE"/>
    <property type="match status" value="1"/>
</dbReference>
<dbReference type="InterPro" id="IPR006869">
    <property type="entry name" value="DUF547"/>
</dbReference>
<proteinExistence type="predicted"/>
<keyword evidence="4" id="KW-1185">Reference proteome</keyword>
<gene>
    <name evidence="3" type="ORF">JIN83_01840</name>
</gene>
<comment type="caution">
    <text evidence="3">The sequence shown here is derived from an EMBL/GenBank/DDBJ whole genome shotgun (WGS) entry which is preliminary data.</text>
</comment>
<sequence length="255" mass="28731">MKNITTAFLIASLTLSAGLASAKAQGFDHRHSAFTTILKSHVKNNKVDYSGLKKNPGALDNYLNTLAAVPEAKFDTWGKDERMAFLINLYNATTLKLVVDHYPVKSIKNIGGVFKSPWKLKVVHVFGKKHSLDDIEHEQLRKKYKDARIHFAVNCASIGCPSLRAEAFQASQLSRQLDEQGRAFLADRTKNRIDVSSKTLYLSQIFDWFKGDFKNQAGSVENFIATYASAEDAKQIKRGGFSVKYMDYDWNLNQQ</sequence>
<protein>
    <submittedName>
        <fullName evidence="3">DUF547 domain-containing protein</fullName>
    </submittedName>
</protein>
<evidence type="ECO:0000256" key="1">
    <source>
        <dbReference type="SAM" id="SignalP"/>
    </source>
</evidence>
<evidence type="ECO:0000313" key="3">
    <source>
        <dbReference type="EMBL" id="MBK1853688.1"/>
    </source>
</evidence>
<feature type="chain" id="PRO_5042289841" evidence="1">
    <location>
        <begin position="23"/>
        <end position="255"/>
    </location>
</feature>
<evidence type="ECO:0000313" key="4">
    <source>
        <dbReference type="Proteomes" id="UP000634206"/>
    </source>
</evidence>
<feature type="domain" description="DUF547" evidence="2">
    <location>
        <begin position="75"/>
        <end position="185"/>
    </location>
</feature>
<organism evidence="3 4">
    <name type="scientific">Oceaniferula flava</name>
    <dbReference type="NCBI Taxonomy" id="2800421"/>
    <lineage>
        <taxon>Bacteria</taxon>
        <taxon>Pseudomonadati</taxon>
        <taxon>Verrucomicrobiota</taxon>
        <taxon>Verrucomicrobiia</taxon>
        <taxon>Verrucomicrobiales</taxon>
        <taxon>Verrucomicrobiaceae</taxon>
        <taxon>Oceaniferula</taxon>
    </lineage>
</organism>
<dbReference type="PANTHER" id="PTHR46361">
    <property type="entry name" value="ELECTRON CARRIER/ PROTEIN DISULFIDE OXIDOREDUCTASE"/>
    <property type="match status" value="1"/>
</dbReference>
<dbReference type="AlphaFoldDB" id="A0AAE2S9N1"/>
<reference evidence="3" key="1">
    <citation type="submission" date="2021-01" db="EMBL/GenBank/DDBJ databases">
        <title>Modified the classification status of verrucomicrobia.</title>
        <authorList>
            <person name="Feng X."/>
        </authorList>
    </citation>
    <scope>NUCLEOTIDE SEQUENCE</scope>
    <source>
        <strain evidence="3">5K15</strain>
    </source>
</reference>
<evidence type="ECO:0000259" key="2">
    <source>
        <dbReference type="Pfam" id="PF04784"/>
    </source>
</evidence>
<dbReference type="RefSeq" id="WP_309488283.1">
    <property type="nucleotide sequence ID" value="NZ_JAENIG010000001.1"/>
</dbReference>
<accession>A0AAE2S9N1</accession>
<dbReference type="Proteomes" id="UP000634206">
    <property type="component" value="Unassembled WGS sequence"/>
</dbReference>